<proteinExistence type="predicted"/>
<dbReference type="EMBL" id="JBJKFK010004491">
    <property type="protein sequence ID" value="KAL3308948.1"/>
    <property type="molecule type" value="Genomic_DNA"/>
</dbReference>
<evidence type="ECO:0000313" key="1">
    <source>
        <dbReference type="EMBL" id="KAL3308948.1"/>
    </source>
</evidence>
<organism evidence="1 2">
    <name type="scientific">Cichlidogyrus casuarinus</name>
    <dbReference type="NCBI Taxonomy" id="1844966"/>
    <lineage>
        <taxon>Eukaryota</taxon>
        <taxon>Metazoa</taxon>
        <taxon>Spiralia</taxon>
        <taxon>Lophotrochozoa</taxon>
        <taxon>Platyhelminthes</taxon>
        <taxon>Monogenea</taxon>
        <taxon>Monopisthocotylea</taxon>
        <taxon>Dactylogyridea</taxon>
        <taxon>Ancyrocephalidae</taxon>
        <taxon>Cichlidogyrus</taxon>
    </lineage>
</organism>
<dbReference type="Proteomes" id="UP001626550">
    <property type="component" value="Unassembled WGS sequence"/>
</dbReference>
<evidence type="ECO:0000313" key="2">
    <source>
        <dbReference type="Proteomes" id="UP001626550"/>
    </source>
</evidence>
<accession>A0ABD2PN51</accession>
<keyword evidence="2" id="KW-1185">Reference proteome</keyword>
<reference evidence="1 2" key="1">
    <citation type="submission" date="2024-11" db="EMBL/GenBank/DDBJ databases">
        <title>Adaptive evolution of stress response genes in parasites aligns with host niche diversity.</title>
        <authorList>
            <person name="Hahn C."/>
            <person name="Resl P."/>
        </authorList>
    </citation>
    <scope>NUCLEOTIDE SEQUENCE [LARGE SCALE GENOMIC DNA]</scope>
    <source>
        <strain evidence="1">EGGRZ-B1_66</strain>
        <tissue evidence="1">Body</tissue>
    </source>
</reference>
<comment type="caution">
    <text evidence="1">The sequence shown here is derived from an EMBL/GenBank/DDBJ whole genome shotgun (WGS) entry which is preliminary data.</text>
</comment>
<sequence length="82" mass="8801">MPAESAVTIQVSHAVIDLASLSFIESDLSRLRWALTLCAVLPPDLSLQLYTTWIHLVLDFGCEFGSASGDVGPLSLLILSQS</sequence>
<protein>
    <submittedName>
        <fullName evidence="1">Uncharacterized protein</fullName>
    </submittedName>
</protein>
<dbReference type="AlphaFoldDB" id="A0ABD2PN51"/>
<name>A0ABD2PN51_9PLAT</name>
<gene>
    <name evidence="1" type="ORF">Ciccas_012513</name>
</gene>